<accession>A0ABS9JTV1</accession>
<dbReference type="Pfam" id="PF22953">
    <property type="entry name" value="SpnB_Rossmann"/>
    <property type="match status" value="1"/>
</dbReference>
<dbReference type="CDD" id="cd05195">
    <property type="entry name" value="enoyl_red"/>
    <property type="match status" value="1"/>
</dbReference>
<gene>
    <name evidence="12" type="ORF">L0F81_37915</name>
</gene>
<dbReference type="InterPro" id="IPR001227">
    <property type="entry name" value="Ac_transferase_dom_sf"/>
</dbReference>
<keyword evidence="2" id="KW-0596">Phosphopantetheine</keyword>
<dbReference type="InterPro" id="IPR002364">
    <property type="entry name" value="Quin_OxRdtase/zeta-crystal_CS"/>
</dbReference>
<evidence type="ECO:0000256" key="3">
    <source>
        <dbReference type="ARBA" id="ARBA00022553"/>
    </source>
</evidence>
<dbReference type="InterPro" id="IPR016035">
    <property type="entry name" value="Acyl_Trfase/lysoPLipase"/>
</dbReference>
<reference evidence="12 13" key="1">
    <citation type="submission" date="2022-01" db="EMBL/GenBank/DDBJ databases">
        <title>Draft Genome Sequences of Seven Type Strains of the Genus Streptomyces.</title>
        <authorList>
            <person name="Aziz S."/>
            <person name="Coretto E."/>
            <person name="Chronakova A."/>
            <person name="Sproer C."/>
            <person name="Huber K."/>
            <person name="Nouioui I."/>
            <person name="Gross H."/>
        </authorList>
    </citation>
    <scope>NUCLEOTIDE SEQUENCE [LARGE SCALE GENOMIC DNA]</scope>
    <source>
        <strain evidence="12 13">DSM 41685</strain>
    </source>
</reference>
<dbReference type="Pfam" id="PF21089">
    <property type="entry name" value="PKS_DH_N"/>
    <property type="match status" value="1"/>
</dbReference>
<protein>
    <submittedName>
        <fullName evidence="12">SDR family NAD(P)-dependent oxidoreductase</fullName>
    </submittedName>
</protein>
<dbReference type="SUPFAM" id="SSF55048">
    <property type="entry name" value="Probable ACP-binding domain of malonyl-CoA ACP transacylase"/>
    <property type="match status" value="1"/>
</dbReference>
<dbReference type="SUPFAM" id="SSF50129">
    <property type="entry name" value="GroES-like"/>
    <property type="match status" value="1"/>
</dbReference>
<dbReference type="InterPro" id="IPR006162">
    <property type="entry name" value="Ppantetheine_attach_site"/>
</dbReference>
<dbReference type="InterPro" id="IPR036291">
    <property type="entry name" value="NAD(P)-bd_dom_sf"/>
</dbReference>
<evidence type="ECO:0000256" key="6">
    <source>
        <dbReference type="ARBA" id="ARBA00023268"/>
    </source>
</evidence>
<dbReference type="Gene3D" id="3.30.70.3290">
    <property type="match status" value="1"/>
</dbReference>
<evidence type="ECO:0000256" key="7">
    <source>
        <dbReference type="ARBA" id="ARBA00023315"/>
    </source>
</evidence>
<dbReference type="Pfam" id="PF13602">
    <property type="entry name" value="ADH_zinc_N_2"/>
    <property type="match status" value="1"/>
</dbReference>
<dbReference type="InterPro" id="IPR014043">
    <property type="entry name" value="Acyl_transferase_dom"/>
</dbReference>
<evidence type="ECO:0000256" key="9">
    <source>
        <dbReference type="SAM" id="MobiDB-lite"/>
    </source>
</evidence>
<dbReference type="Proteomes" id="UP001299012">
    <property type="component" value="Unassembled WGS sequence"/>
</dbReference>
<dbReference type="SMART" id="SM00822">
    <property type="entry name" value="PKS_KR"/>
    <property type="match status" value="1"/>
</dbReference>
<dbReference type="InterPro" id="IPR011032">
    <property type="entry name" value="GroES-like_sf"/>
</dbReference>
<dbReference type="SUPFAM" id="SSF52151">
    <property type="entry name" value="FabD/lysophospholipase-like"/>
    <property type="match status" value="1"/>
</dbReference>
<dbReference type="PROSITE" id="PS00012">
    <property type="entry name" value="PHOSPHOPANTETHEINE"/>
    <property type="match status" value="1"/>
</dbReference>
<dbReference type="CDD" id="cd08956">
    <property type="entry name" value="KR_3_FAS_SDR_x"/>
    <property type="match status" value="1"/>
</dbReference>
<feature type="compositionally biased region" description="Acidic residues" evidence="9">
    <location>
        <begin position="1568"/>
        <end position="1589"/>
    </location>
</feature>
<dbReference type="Gene3D" id="3.10.129.110">
    <property type="entry name" value="Polyketide synthase dehydratase"/>
    <property type="match status" value="1"/>
</dbReference>
<dbReference type="InterPro" id="IPR020843">
    <property type="entry name" value="ER"/>
</dbReference>
<dbReference type="SUPFAM" id="SSF47336">
    <property type="entry name" value="ACP-like"/>
    <property type="match status" value="1"/>
</dbReference>
<feature type="region of interest" description="N-terminal hotdog fold" evidence="8">
    <location>
        <begin position="348"/>
        <end position="468"/>
    </location>
</feature>
<dbReference type="PANTHER" id="PTHR43775">
    <property type="entry name" value="FATTY ACID SYNTHASE"/>
    <property type="match status" value="1"/>
</dbReference>
<dbReference type="InterPro" id="IPR020807">
    <property type="entry name" value="PKS_DH"/>
</dbReference>
<keyword evidence="13" id="KW-1185">Reference proteome</keyword>
<evidence type="ECO:0000256" key="4">
    <source>
        <dbReference type="ARBA" id="ARBA00022679"/>
    </source>
</evidence>
<comment type="caution">
    <text evidence="12">The sequence shown here is derived from an EMBL/GenBank/DDBJ whole genome shotgun (WGS) entry which is preliminary data.</text>
</comment>
<feature type="active site" description="Proton acceptor; for dehydratase activity" evidence="8">
    <location>
        <position position="379"/>
    </location>
</feature>
<keyword evidence="3" id="KW-0597">Phosphoprotein</keyword>
<evidence type="ECO:0000256" key="8">
    <source>
        <dbReference type="PROSITE-ProRule" id="PRU01363"/>
    </source>
</evidence>
<feature type="domain" description="Carrier" evidence="10">
    <location>
        <begin position="1423"/>
        <end position="1498"/>
    </location>
</feature>
<evidence type="ECO:0000256" key="1">
    <source>
        <dbReference type="ARBA" id="ARBA00004792"/>
    </source>
</evidence>
<dbReference type="InterPro" id="IPR020806">
    <property type="entry name" value="PKS_PP-bd"/>
</dbReference>
<dbReference type="InterPro" id="IPR009081">
    <property type="entry name" value="PP-bd_ACP"/>
</dbReference>
<dbReference type="InterPro" id="IPR055123">
    <property type="entry name" value="SpnB-like_Rossmann"/>
</dbReference>
<dbReference type="Gene3D" id="3.40.50.720">
    <property type="entry name" value="NAD(P)-binding Rossmann-like Domain"/>
    <property type="match status" value="1"/>
</dbReference>
<dbReference type="SUPFAM" id="SSF51735">
    <property type="entry name" value="NAD(P)-binding Rossmann-fold domains"/>
    <property type="match status" value="3"/>
</dbReference>
<dbReference type="InterPro" id="IPR057326">
    <property type="entry name" value="KR_dom"/>
</dbReference>
<evidence type="ECO:0000313" key="12">
    <source>
        <dbReference type="EMBL" id="MCG0068980.1"/>
    </source>
</evidence>
<dbReference type="Gene3D" id="3.90.180.10">
    <property type="entry name" value="Medium-chain alcohol dehydrogenases, catalytic domain"/>
    <property type="match status" value="1"/>
</dbReference>
<dbReference type="InterPro" id="IPR016036">
    <property type="entry name" value="Malonyl_transacylase_ACP-bd"/>
</dbReference>
<dbReference type="SMART" id="SM00829">
    <property type="entry name" value="PKS_ER"/>
    <property type="match status" value="1"/>
</dbReference>
<dbReference type="Pfam" id="PF08240">
    <property type="entry name" value="ADH_N"/>
    <property type="match status" value="1"/>
</dbReference>
<proteinExistence type="predicted"/>
<feature type="region of interest" description="Disordered" evidence="9">
    <location>
        <begin position="1549"/>
        <end position="1604"/>
    </location>
</feature>
<dbReference type="SMART" id="SM01294">
    <property type="entry name" value="PKS_PP_betabranch"/>
    <property type="match status" value="1"/>
</dbReference>
<dbReference type="Gene3D" id="3.40.366.10">
    <property type="entry name" value="Malonyl-Coenzyme A Acyl Carrier Protein, domain 2"/>
    <property type="match status" value="1"/>
</dbReference>
<dbReference type="InterPro" id="IPR036736">
    <property type="entry name" value="ACP-like_sf"/>
</dbReference>
<evidence type="ECO:0000259" key="10">
    <source>
        <dbReference type="PROSITE" id="PS50075"/>
    </source>
</evidence>
<dbReference type="PROSITE" id="PS52019">
    <property type="entry name" value="PKS_MFAS_DH"/>
    <property type="match status" value="1"/>
</dbReference>
<feature type="compositionally biased region" description="Basic and acidic residues" evidence="9">
    <location>
        <begin position="1591"/>
        <end position="1604"/>
    </location>
</feature>
<dbReference type="InterPro" id="IPR049900">
    <property type="entry name" value="PKS_mFAS_DH"/>
</dbReference>
<dbReference type="PROSITE" id="PS01162">
    <property type="entry name" value="QOR_ZETA_CRYSTAL"/>
    <property type="match status" value="1"/>
</dbReference>
<dbReference type="InterPro" id="IPR013154">
    <property type="entry name" value="ADH-like_N"/>
</dbReference>
<sequence>MGAGLYAAHPAYADAFDAVCAEFDRLLDRPLRDLVLSGPADVLDRTAYAQPALFAVETALAALLRHWGVTPDLLAGHSLGEITAAHLAGVLSLPDAAALVAARGRLMDALPAGGAMVAVEADEDRVRPLLGDDVSLAAVNGPRALVLSGREPAVTEAADRLAAEGCRTRRLRVSHAFHSALMDPMLAEFRATVAALDLRAPSVPVVSALTGRPLTAEEARSPEHWVRHVRDTVRFHDAVAGLAAAGAVRYLELGPDGVLTALAQSGLPPAEADERDPLAVPLLRAGRPEPETLTDALARAAADGLPVDWNGYFTGRGGGTVDLPTYAFRREHYWLPAGSGTGTASAGHPLLSAAVDLPDGGLVLTGRLSPAARPWLAEHTVRGTALLPGTALLDLALAAAGRVAAPGVPELILEAPLVLPADGAVEVRVTVGAAEADGRRTLALHSRTADGDWTRHATGALGEVPGEPAVTGAWPPADARPADLGALYGRLTDAGFGYGPAFQGLRAAWRRGEGPAAEVYAEAELPAGVPDADRCAVHPALLDAVLHAIGVGGLITDPAHGGLPFAWSGVRVFAPGTRAVRARLSRAGAEGALAVELYDADGLPVAAIGSLRLRPPAAPAVPDALFETAWVPVEQGAAPARRIALLGTDTALAAGLTAAGATLVDAADAPELLVLPVATDPGADPVTETHRATAAVLTALRDLLADGASTARLAVVTRGALALSAEESPDPAARAVWGLVRTAQTEHPDRIVLADLDAMDVSGALDVSASAASDGSAGVSGSVDASGSAGSVGVFTTGAASVRALPAALTCGEPQVAVRSGVVSAPRLTRAGADALVLPDGGWRLQPGSTGTVDGLTAVPHTDAPLAEGEVRVAVRAVGVTFRDVLSVLGLYPGAPQPLGIEAAGTVTETGPGVTDLAAGDRVFGLLPGSMGSAAVADRRLLAPVPDDWSFTRAAAVPSAFLTAWFALHDVARVRAGDRVLVHAAAGGVGMAAVQVARLLGAEVFATASPGKHGVLRGMSLDEAHVASSRDTGFADRFPRMDVVLNSLAGEFVDASLRLLGPGGRFVELGKTDLRDPAGITYRAVDLADAGPDRIQEMLSDLLALLAAGDLAHLPVRGVPMGRAREAFRFMAQARHTGKLVLTTAPYGDGTVLITGGTGTLGGLVARHLVTEHGVRDLLLVGRRGTEPPAVADLRAAGARVRVAACDVSDRAALGALLADVEPPLTAVVHAAGVLDDGTLASLTPERLTAVLRPKADAAWHLHELTAGTDLSAFVLFSSAAGTFGAPGQGNYAAANTALDALAEHRRARGLPAVSLAWGPWAAESAMTGGLSGGDRARMTRAGVRPLTAAEALALLDAACRTTSGALAALRLDTAALTAGPGAPHALLRDLVRRPAGPAREDTAAQPALPERLAGLGEEQRRRAVLDVVRRGAAAVLGHTRVSAVDTARGFLDLGFDSLTAVELRNRLTEATGVRLAATVVFDHPTPAALARHLLTELAPRIQAARTAAPAAEDPDAELRAAIAAIPLDRLRQAGLLDELARLAGLAVPPRDHPAQQQPAPDDHADDPADGPEDDGPDELMDALDDMSIDDLIRIAHDERPRGN</sequence>
<feature type="active site" description="Proton donor; for dehydratase activity" evidence="8">
    <location>
        <position position="543"/>
    </location>
</feature>
<keyword evidence="5" id="KW-0045">Antibiotic biosynthesis</keyword>
<dbReference type="InterPro" id="IPR042104">
    <property type="entry name" value="PKS_dehydratase_sf"/>
</dbReference>
<dbReference type="InterPro" id="IPR050091">
    <property type="entry name" value="PKS_NRPS_Biosynth_Enz"/>
</dbReference>
<dbReference type="Pfam" id="PF08659">
    <property type="entry name" value="KR"/>
    <property type="match status" value="1"/>
</dbReference>
<dbReference type="PROSITE" id="PS50075">
    <property type="entry name" value="CARRIER"/>
    <property type="match status" value="1"/>
</dbReference>
<evidence type="ECO:0000256" key="5">
    <source>
        <dbReference type="ARBA" id="ARBA00023194"/>
    </source>
</evidence>
<comment type="pathway">
    <text evidence="1">Antibiotic biosynthesis.</text>
</comment>
<dbReference type="SMART" id="SM00826">
    <property type="entry name" value="PKS_DH"/>
    <property type="match status" value="1"/>
</dbReference>
<dbReference type="InterPro" id="IPR049551">
    <property type="entry name" value="PKS_DH_C"/>
</dbReference>
<keyword evidence="7" id="KW-0012">Acyltransferase</keyword>
<dbReference type="PANTHER" id="PTHR43775:SF51">
    <property type="entry name" value="INACTIVE PHENOLPHTHIOCEROL SYNTHESIS POLYKETIDE SYNTHASE TYPE I PKS1-RELATED"/>
    <property type="match status" value="1"/>
</dbReference>
<feature type="domain" description="PKS/mFAS DH" evidence="11">
    <location>
        <begin position="348"/>
        <end position="622"/>
    </location>
</feature>
<dbReference type="InterPro" id="IPR013968">
    <property type="entry name" value="PKS_KR"/>
</dbReference>
<dbReference type="Gene3D" id="3.40.50.11460">
    <property type="match status" value="1"/>
</dbReference>
<organism evidence="12 13">
    <name type="scientific">Streptomyces tricolor</name>
    <dbReference type="NCBI Taxonomy" id="68277"/>
    <lineage>
        <taxon>Bacteria</taxon>
        <taxon>Bacillati</taxon>
        <taxon>Actinomycetota</taxon>
        <taxon>Actinomycetes</taxon>
        <taxon>Kitasatosporales</taxon>
        <taxon>Streptomycetaceae</taxon>
        <taxon>Streptomyces</taxon>
        <taxon>Streptomyces violaceoruber group</taxon>
    </lineage>
</organism>
<dbReference type="Pfam" id="PF14765">
    <property type="entry name" value="PS-DH"/>
    <property type="match status" value="1"/>
</dbReference>
<dbReference type="SMART" id="SM00823">
    <property type="entry name" value="PKS_PP"/>
    <property type="match status" value="1"/>
</dbReference>
<evidence type="ECO:0000259" key="11">
    <source>
        <dbReference type="PROSITE" id="PS52019"/>
    </source>
</evidence>
<dbReference type="InterPro" id="IPR049552">
    <property type="entry name" value="PKS_DH_N"/>
</dbReference>
<keyword evidence="6" id="KW-0511">Multifunctional enzyme</keyword>
<name>A0ABS9JTV1_9ACTN</name>
<dbReference type="SMART" id="SM00827">
    <property type="entry name" value="PKS_AT"/>
    <property type="match status" value="1"/>
</dbReference>
<dbReference type="Pfam" id="PF00550">
    <property type="entry name" value="PP-binding"/>
    <property type="match status" value="1"/>
</dbReference>
<dbReference type="EMBL" id="JAKKZF010000278">
    <property type="protein sequence ID" value="MCG0068980.1"/>
    <property type="molecule type" value="Genomic_DNA"/>
</dbReference>
<feature type="region of interest" description="C-terminal hotdog fold" evidence="8">
    <location>
        <begin position="479"/>
        <end position="622"/>
    </location>
</feature>
<dbReference type="Gene3D" id="1.10.1200.10">
    <property type="entry name" value="ACP-like"/>
    <property type="match status" value="1"/>
</dbReference>
<keyword evidence="4" id="KW-0808">Transferase</keyword>
<evidence type="ECO:0000313" key="13">
    <source>
        <dbReference type="Proteomes" id="UP001299012"/>
    </source>
</evidence>
<dbReference type="Pfam" id="PF00698">
    <property type="entry name" value="Acyl_transf_1"/>
    <property type="match status" value="1"/>
</dbReference>
<evidence type="ECO:0000256" key="2">
    <source>
        <dbReference type="ARBA" id="ARBA00022450"/>
    </source>
</evidence>